<comment type="catalytic activity">
    <reaction evidence="6">
        <text>a 5'-end NAD(+)-phospho-ribonucleoside in mRNA + H2O = a 5'-end phospho-ribonucleoside in mRNA + NAD(+) + H(+)</text>
        <dbReference type="Rhea" id="RHEA:60880"/>
        <dbReference type="Rhea" id="RHEA-COMP:15692"/>
        <dbReference type="Rhea" id="RHEA-COMP:15698"/>
        <dbReference type="ChEBI" id="CHEBI:15377"/>
        <dbReference type="ChEBI" id="CHEBI:15378"/>
        <dbReference type="ChEBI" id="CHEBI:57540"/>
        <dbReference type="ChEBI" id="CHEBI:138282"/>
        <dbReference type="ChEBI" id="CHEBI:144029"/>
    </reaction>
    <physiologicalReaction direction="left-to-right" evidence="6">
        <dbReference type="Rhea" id="RHEA:60881"/>
    </physiologicalReaction>
</comment>
<dbReference type="GO" id="GO:0005634">
    <property type="term" value="C:nucleus"/>
    <property type="evidence" value="ECO:0007669"/>
    <property type="project" value="UniProtKB-SubCell"/>
</dbReference>
<dbReference type="PANTHER" id="PTHR12395">
    <property type="entry name" value="DOM-3 RELATED"/>
    <property type="match status" value="1"/>
</dbReference>
<dbReference type="AlphaFoldDB" id="A0A9P4HWK5"/>
<protein>
    <recommendedName>
        <fullName evidence="7">Decapping nuclease</fullName>
        <ecNumber evidence="7">3.6.1.-</ecNumber>
    </recommendedName>
</protein>
<dbReference type="Proteomes" id="UP000799776">
    <property type="component" value="Unassembled WGS sequence"/>
</dbReference>
<dbReference type="GO" id="GO:0000166">
    <property type="term" value="F:nucleotide binding"/>
    <property type="evidence" value="ECO:0007669"/>
    <property type="project" value="UniProtKB-KW"/>
</dbReference>
<accession>A0A9P4HWK5</accession>
<dbReference type="GO" id="GO:0004518">
    <property type="term" value="F:nuclease activity"/>
    <property type="evidence" value="ECO:0007669"/>
    <property type="project" value="UniProtKB-KW"/>
</dbReference>
<proteinExistence type="inferred from homology"/>
<dbReference type="GO" id="GO:0034353">
    <property type="term" value="F:mRNA 5'-diphosphatase activity"/>
    <property type="evidence" value="ECO:0007669"/>
    <property type="project" value="TreeGrafter"/>
</dbReference>
<keyword evidence="7" id="KW-0539">Nucleus</keyword>
<keyword evidence="7" id="KW-0547">Nucleotide-binding</keyword>
<dbReference type="GO" id="GO:0005829">
    <property type="term" value="C:cytosol"/>
    <property type="evidence" value="ECO:0007669"/>
    <property type="project" value="TreeGrafter"/>
</dbReference>
<organism evidence="10 11">
    <name type="scientific">Saccharata proteae CBS 121410</name>
    <dbReference type="NCBI Taxonomy" id="1314787"/>
    <lineage>
        <taxon>Eukaryota</taxon>
        <taxon>Fungi</taxon>
        <taxon>Dikarya</taxon>
        <taxon>Ascomycota</taxon>
        <taxon>Pezizomycotina</taxon>
        <taxon>Dothideomycetes</taxon>
        <taxon>Dothideomycetes incertae sedis</taxon>
        <taxon>Botryosphaeriales</taxon>
        <taxon>Saccharataceae</taxon>
        <taxon>Saccharata</taxon>
    </lineage>
</organism>
<keyword evidence="11" id="KW-1185">Reference proteome</keyword>
<evidence type="ECO:0000256" key="7">
    <source>
        <dbReference type="RuleBase" id="RU367113"/>
    </source>
</evidence>
<comment type="subcellular location">
    <subcellularLocation>
        <location evidence="7">Nucleus</location>
    </subcellularLocation>
</comment>
<evidence type="ECO:0000256" key="3">
    <source>
        <dbReference type="ARBA" id="ARBA00044676"/>
    </source>
</evidence>
<comment type="similarity">
    <text evidence="2 7">Belongs to the DXO/Dom3Z family.</text>
</comment>
<evidence type="ECO:0000313" key="11">
    <source>
        <dbReference type="Proteomes" id="UP000799776"/>
    </source>
</evidence>
<comment type="catalytic activity">
    <reaction evidence="4">
        <text>a 5'-end triphospho-ribonucleoside in mRNA + H2O = a 5'-end phospho-ribonucleoside in mRNA + diphosphate + H(+)</text>
        <dbReference type="Rhea" id="RHEA:78683"/>
        <dbReference type="Rhea" id="RHEA-COMP:15692"/>
        <dbReference type="Rhea" id="RHEA-COMP:17164"/>
        <dbReference type="ChEBI" id="CHEBI:15377"/>
        <dbReference type="ChEBI" id="CHEBI:15378"/>
        <dbReference type="ChEBI" id="CHEBI:33019"/>
        <dbReference type="ChEBI" id="CHEBI:138282"/>
        <dbReference type="ChEBI" id="CHEBI:167618"/>
    </reaction>
    <physiologicalReaction direction="left-to-right" evidence="4">
        <dbReference type="Rhea" id="RHEA:78684"/>
    </physiologicalReaction>
</comment>
<keyword evidence="7" id="KW-0694">RNA-binding</keyword>
<keyword evidence="7" id="KW-0540">Nuclease</keyword>
<dbReference type="EMBL" id="ML978722">
    <property type="protein sequence ID" value="KAF2086931.1"/>
    <property type="molecule type" value="Genomic_DNA"/>
</dbReference>
<gene>
    <name evidence="10" type="ORF">K490DRAFT_43372</name>
</gene>
<dbReference type="GO" id="GO:0046872">
    <property type="term" value="F:metal ion binding"/>
    <property type="evidence" value="ECO:0007669"/>
    <property type="project" value="UniProtKB-KW"/>
</dbReference>
<dbReference type="GO" id="GO:0110155">
    <property type="term" value="P:NAD-cap decapping"/>
    <property type="evidence" value="ECO:0007669"/>
    <property type="project" value="TreeGrafter"/>
</dbReference>
<comment type="caution">
    <text evidence="10">The sequence shown here is derived from an EMBL/GenBank/DDBJ whole genome shotgun (WGS) entry which is preliminary data.</text>
</comment>
<feature type="non-terminal residue" evidence="10">
    <location>
        <position position="1"/>
    </location>
</feature>
<dbReference type="OrthoDB" id="5853397at2759"/>
<dbReference type="Pfam" id="PF08652">
    <property type="entry name" value="RAI1"/>
    <property type="match status" value="1"/>
</dbReference>
<evidence type="ECO:0000313" key="10">
    <source>
        <dbReference type="EMBL" id="KAF2086931.1"/>
    </source>
</evidence>
<dbReference type="InterPro" id="IPR013961">
    <property type="entry name" value="RAI1"/>
</dbReference>
<feature type="compositionally biased region" description="Low complexity" evidence="8">
    <location>
        <begin position="383"/>
        <end position="417"/>
    </location>
</feature>
<dbReference type="GO" id="GO:0000956">
    <property type="term" value="P:nuclear-transcribed mRNA catabolic process"/>
    <property type="evidence" value="ECO:0007669"/>
    <property type="project" value="TreeGrafter"/>
</dbReference>
<evidence type="ECO:0000256" key="4">
    <source>
        <dbReference type="ARBA" id="ARBA00044692"/>
    </source>
</evidence>
<sequence length="417" mass="47795">QEIAFFSYDDDHKYRLDDSSLKYYYTPTLGADLSAGLETFRQLDDSRDDHINALLNTIMEKEKETGELFDPDFITYSALLTSLSAFEMNATLFELTTMPDSYIEENKEFRNGEEKVQRELKDEMLNKKPEQWKTDAHAGYKFETLSLIPDIWDNVSREQIESRDKQIVSNFAQYCSIVRTQIGNSTMVIGGEVDAAVWDSKPEKAGEPVNYVELKTHKNFYPGRADFSKESRKFEQKKLRLWAQSCLVGVPKIIVGFRSEYGILERLEELDVETIPRSVEAPAGRGSWDGKATMNATAQILDHLKDTIKADGPGGVWRIRRQKGKMEIQVFKVQPSGFGNIVPPWFLQWRLQRRFQQNGPNQSGQDRRGQEQQQGRNQHDQDQAGQAQQQGQNQQQGQDMQDQAQQSQDQACQNQAG</sequence>
<evidence type="ECO:0000256" key="6">
    <source>
        <dbReference type="ARBA" id="ARBA00048124"/>
    </source>
</evidence>
<dbReference type="InterPro" id="IPR039039">
    <property type="entry name" value="RAI1-like_fam"/>
</dbReference>
<feature type="region of interest" description="Disordered" evidence="8">
    <location>
        <begin position="357"/>
        <end position="417"/>
    </location>
</feature>
<keyword evidence="7" id="KW-0378">Hydrolase</keyword>
<keyword evidence="7" id="KW-0479">Metal-binding</keyword>
<evidence type="ECO:0000256" key="1">
    <source>
        <dbReference type="ARBA" id="ARBA00001968"/>
    </source>
</evidence>
<dbReference type="PANTHER" id="PTHR12395:SF9">
    <property type="entry name" value="DECAPPING AND EXORIBONUCLEASE PROTEIN"/>
    <property type="match status" value="1"/>
</dbReference>
<comment type="cofactor">
    <cofactor evidence="1 7">
        <name>a divalent metal cation</name>
        <dbReference type="ChEBI" id="CHEBI:60240"/>
    </cofactor>
</comment>
<evidence type="ECO:0000256" key="2">
    <source>
        <dbReference type="ARBA" id="ARBA00006562"/>
    </source>
</evidence>
<dbReference type="GO" id="GO:0003723">
    <property type="term" value="F:RNA binding"/>
    <property type="evidence" value="ECO:0007669"/>
    <property type="project" value="UniProtKB-KW"/>
</dbReference>
<name>A0A9P4HWK5_9PEZI</name>
<comment type="function">
    <text evidence="5">Decapping enzyme for NAD-capped RNAs: specifically hydrolyzes the nicotinamide adenine dinucleotide (NAD) cap from a subset of RNAs by removing the entire NAD moiety from the 5'-end of an NAD-capped RNA. The NAD-cap is present at the 5'-end of some RNAs and snoRNAs. In contrast to the canonical 5'-end N7 methylguanosine (m7G) cap, the NAD cap promotes mRNA decay. Also acts as a non-canonical decapping enzyme that removes the entire cap structure of m7G capped or incompletely capped RNAs. Has decapping activity toward incomplete 5'-end m7G cap mRNAs such as unmethylated 5'-end-capped RNA (cap0), while it has no activity toward 2'-O-ribose methylated m7G cap (cap1). Also possesses RNA 5'-pyrophosphohydrolase activity by hydrolyzing the 5'-end triphosphate to release pyrophosphates. Stimulates exoribonuclease activity of Rat1, allowing it to degrade RNAs with stable secondary structure more effectively.</text>
</comment>
<evidence type="ECO:0000256" key="5">
    <source>
        <dbReference type="ARBA" id="ARBA00046211"/>
    </source>
</evidence>
<evidence type="ECO:0000259" key="9">
    <source>
        <dbReference type="Pfam" id="PF08652"/>
    </source>
</evidence>
<dbReference type="EC" id="3.6.1.-" evidence="7"/>
<evidence type="ECO:0000256" key="8">
    <source>
        <dbReference type="SAM" id="MobiDB-lite"/>
    </source>
</evidence>
<comment type="catalytic activity">
    <reaction evidence="3">
        <text>a 5'-end (N(7)-methyl 5'-triphosphoguanosine)-ribonucleoside-ribonucleotide in mRNA + H2O = a (N(7)-methyl 5'-triphosphoguanosine)-nucleoside + a 5'-end phospho-ribonucleoside in mRNA + H(+)</text>
        <dbReference type="Rhea" id="RHEA:66928"/>
        <dbReference type="Rhea" id="RHEA-COMP:15692"/>
        <dbReference type="Rhea" id="RHEA-COMP:17313"/>
        <dbReference type="ChEBI" id="CHEBI:15377"/>
        <dbReference type="ChEBI" id="CHEBI:15378"/>
        <dbReference type="ChEBI" id="CHEBI:138282"/>
        <dbReference type="ChEBI" id="CHEBI:172876"/>
        <dbReference type="ChEBI" id="CHEBI:172877"/>
    </reaction>
    <physiologicalReaction direction="left-to-right" evidence="3">
        <dbReference type="Rhea" id="RHEA:66929"/>
    </physiologicalReaction>
</comment>
<reference evidence="10" key="1">
    <citation type="journal article" date="2020" name="Stud. Mycol.">
        <title>101 Dothideomycetes genomes: a test case for predicting lifestyles and emergence of pathogens.</title>
        <authorList>
            <person name="Haridas S."/>
            <person name="Albert R."/>
            <person name="Binder M."/>
            <person name="Bloem J."/>
            <person name="Labutti K."/>
            <person name="Salamov A."/>
            <person name="Andreopoulos B."/>
            <person name="Baker S."/>
            <person name="Barry K."/>
            <person name="Bills G."/>
            <person name="Bluhm B."/>
            <person name="Cannon C."/>
            <person name="Castanera R."/>
            <person name="Culley D."/>
            <person name="Daum C."/>
            <person name="Ezra D."/>
            <person name="Gonzalez J."/>
            <person name="Henrissat B."/>
            <person name="Kuo A."/>
            <person name="Liang C."/>
            <person name="Lipzen A."/>
            <person name="Lutzoni F."/>
            <person name="Magnuson J."/>
            <person name="Mondo S."/>
            <person name="Nolan M."/>
            <person name="Ohm R."/>
            <person name="Pangilinan J."/>
            <person name="Park H.-J."/>
            <person name="Ramirez L."/>
            <person name="Alfaro M."/>
            <person name="Sun H."/>
            <person name="Tritt A."/>
            <person name="Yoshinaga Y."/>
            <person name="Zwiers L.-H."/>
            <person name="Turgeon B."/>
            <person name="Goodwin S."/>
            <person name="Spatafora J."/>
            <person name="Crous P."/>
            <person name="Grigoriev I."/>
        </authorList>
    </citation>
    <scope>NUCLEOTIDE SEQUENCE</scope>
    <source>
        <strain evidence="10">CBS 121410</strain>
    </source>
</reference>
<feature type="domain" description="RAI1-like" evidence="9">
    <location>
        <begin position="1"/>
        <end position="346"/>
    </location>
</feature>